<evidence type="ECO:0000256" key="1">
    <source>
        <dbReference type="SAM" id="SignalP"/>
    </source>
</evidence>
<gene>
    <name evidence="2" type="ORF">PFISCL1PPCAC_9162</name>
    <name evidence="3" type="ORF">PFISCL1PPCAC_9316</name>
</gene>
<evidence type="ECO:0000313" key="3">
    <source>
        <dbReference type="EMBL" id="GMT18019.1"/>
    </source>
</evidence>
<sequence length="134" mass="14904">SKMGVSRLSFMLLISISVVSSLQCYQGIAVHKRNGHDDVQGMRANEPELKECGISNGMCCIMTIEVKHCPLINRRYQVNSYYCAQCTLNSGEEENLIRDEKSSELWECRSATGACDYSLSRSENLLADPSTITA</sequence>
<dbReference type="AlphaFoldDB" id="A0AAV5VF44"/>
<dbReference type="EMBL" id="BTSY01000003">
    <property type="protein sequence ID" value="GMT17865.1"/>
    <property type="molecule type" value="Genomic_DNA"/>
</dbReference>
<keyword evidence="4" id="KW-1185">Reference proteome</keyword>
<dbReference type="EMBL" id="BTSY01000003">
    <property type="protein sequence ID" value="GMT18019.1"/>
    <property type="molecule type" value="Genomic_DNA"/>
</dbReference>
<name>A0AAV5VF44_9BILA</name>
<protein>
    <submittedName>
        <fullName evidence="3">Uncharacterized protein</fullName>
    </submittedName>
</protein>
<proteinExistence type="predicted"/>
<feature type="chain" id="PRO_5044714744" evidence="1">
    <location>
        <begin position="22"/>
        <end position="134"/>
    </location>
</feature>
<dbReference type="Proteomes" id="UP001432322">
    <property type="component" value="Unassembled WGS sequence"/>
</dbReference>
<feature type="non-terminal residue" evidence="3">
    <location>
        <position position="1"/>
    </location>
</feature>
<keyword evidence="1" id="KW-0732">Signal</keyword>
<organism evidence="3 4">
    <name type="scientific">Pristionchus fissidentatus</name>
    <dbReference type="NCBI Taxonomy" id="1538716"/>
    <lineage>
        <taxon>Eukaryota</taxon>
        <taxon>Metazoa</taxon>
        <taxon>Ecdysozoa</taxon>
        <taxon>Nematoda</taxon>
        <taxon>Chromadorea</taxon>
        <taxon>Rhabditida</taxon>
        <taxon>Rhabditina</taxon>
        <taxon>Diplogasteromorpha</taxon>
        <taxon>Diplogasteroidea</taxon>
        <taxon>Neodiplogasteridae</taxon>
        <taxon>Pristionchus</taxon>
    </lineage>
</organism>
<evidence type="ECO:0000313" key="4">
    <source>
        <dbReference type="Proteomes" id="UP001432322"/>
    </source>
</evidence>
<accession>A0AAV5VF44</accession>
<comment type="caution">
    <text evidence="3">The sequence shown here is derived from an EMBL/GenBank/DDBJ whole genome shotgun (WGS) entry which is preliminary data.</text>
</comment>
<reference evidence="3" key="1">
    <citation type="submission" date="2023-10" db="EMBL/GenBank/DDBJ databases">
        <title>Genome assembly of Pristionchus species.</title>
        <authorList>
            <person name="Yoshida K."/>
            <person name="Sommer R.J."/>
        </authorList>
    </citation>
    <scope>NUCLEOTIDE SEQUENCE</scope>
    <source>
        <strain evidence="3">RS5133</strain>
    </source>
</reference>
<evidence type="ECO:0000313" key="2">
    <source>
        <dbReference type="EMBL" id="GMT17865.1"/>
    </source>
</evidence>
<feature type="signal peptide" evidence="1">
    <location>
        <begin position="1"/>
        <end position="21"/>
    </location>
</feature>